<name>A0A392PI24_9FABA</name>
<dbReference type="Pfam" id="PF05056">
    <property type="entry name" value="DUF674"/>
    <property type="match status" value="1"/>
</dbReference>
<evidence type="ECO:0000313" key="1">
    <source>
        <dbReference type="EMBL" id="MCI11140.1"/>
    </source>
</evidence>
<comment type="caution">
    <text evidence="1">The sequence shown here is derived from an EMBL/GenBank/DDBJ whole genome shotgun (WGS) entry which is preliminary data.</text>
</comment>
<keyword evidence="2" id="KW-1185">Reference proteome</keyword>
<feature type="non-terminal residue" evidence="1">
    <location>
        <position position="91"/>
    </location>
</feature>
<dbReference type="Proteomes" id="UP000265520">
    <property type="component" value="Unassembled WGS sequence"/>
</dbReference>
<dbReference type="EMBL" id="LXQA010078992">
    <property type="protein sequence ID" value="MCI11140.1"/>
    <property type="molecule type" value="Genomic_DNA"/>
</dbReference>
<reference evidence="1 2" key="1">
    <citation type="journal article" date="2018" name="Front. Plant Sci.">
        <title>Red Clover (Trifolium pratense) and Zigzag Clover (T. medium) - A Picture of Genomic Similarities and Differences.</title>
        <authorList>
            <person name="Dluhosova J."/>
            <person name="Istvanek J."/>
            <person name="Nedelnik J."/>
            <person name="Repkova J."/>
        </authorList>
    </citation>
    <scope>NUCLEOTIDE SEQUENCE [LARGE SCALE GENOMIC DNA]</scope>
    <source>
        <strain evidence="2">cv. 10/8</strain>
        <tissue evidence="1">Leaf</tissue>
    </source>
</reference>
<dbReference type="AlphaFoldDB" id="A0A392PI24"/>
<organism evidence="1 2">
    <name type="scientific">Trifolium medium</name>
    <dbReference type="NCBI Taxonomy" id="97028"/>
    <lineage>
        <taxon>Eukaryota</taxon>
        <taxon>Viridiplantae</taxon>
        <taxon>Streptophyta</taxon>
        <taxon>Embryophyta</taxon>
        <taxon>Tracheophyta</taxon>
        <taxon>Spermatophyta</taxon>
        <taxon>Magnoliopsida</taxon>
        <taxon>eudicotyledons</taxon>
        <taxon>Gunneridae</taxon>
        <taxon>Pentapetalae</taxon>
        <taxon>rosids</taxon>
        <taxon>fabids</taxon>
        <taxon>Fabales</taxon>
        <taxon>Fabaceae</taxon>
        <taxon>Papilionoideae</taxon>
        <taxon>50 kb inversion clade</taxon>
        <taxon>NPAAA clade</taxon>
        <taxon>Hologalegina</taxon>
        <taxon>IRL clade</taxon>
        <taxon>Trifolieae</taxon>
        <taxon>Trifolium</taxon>
    </lineage>
</organism>
<proteinExistence type="predicted"/>
<protein>
    <submittedName>
        <fullName evidence="1">DUF674 family protein</fullName>
    </submittedName>
</protein>
<evidence type="ECO:0000313" key="2">
    <source>
        <dbReference type="Proteomes" id="UP000265520"/>
    </source>
</evidence>
<dbReference type="InterPro" id="IPR007750">
    <property type="entry name" value="DUF674"/>
</dbReference>
<sequence>MPNSVQFTSIGLLQTLGVNGATSVKELIVNVTKDTVLGMLKCSMLSNNTLTHLFLRKQPSLKGYKFVPCDLENKWNIEIKAKLVMRKSDGK</sequence>
<accession>A0A392PI24</accession>